<dbReference type="PANTHER" id="PTHR43265:SF1">
    <property type="entry name" value="ESTERASE ESTD"/>
    <property type="match status" value="1"/>
</dbReference>
<evidence type="ECO:0000313" key="2">
    <source>
        <dbReference type="EMBL" id="OCX13579.1"/>
    </source>
</evidence>
<dbReference type="RefSeq" id="WP_036254580.1">
    <property type="nucleotide sequence ID" value="NZ_MDEO01000036.1"/>
</dbReference>
<evidence type="ECO:0000259" key="1">
    <source>
        <dbReference type="Pfam" id="PF12146"/>
    </source>
</evidence>
<accession>A0A1C2DFM8</accession>
<feature type="domain" description="Serine aminopeptidase S33" evidence="1">
    <location>
        <begin position="69"/>
        <end position="173"/>
    </location>
</feature>
<dbReference type="EMBL" id="MDEO01000036">
    <property type="protein sequence ID" value="OCX13579.1"/>
    <property type="molecule type" value="Genomic_DNA"/>
</dbReference>
<proteinExistence type="predicted"/>
<dbReference type="Gene3D" id="3.40.50.1820">
    <property type="entry name" value="alpha/beta hydrolase"/>
    <property type="match status" value="2"/>
</dbReference>
<keyword evidence="3" id="KW-1185">Reference proteome</keyword>
<protein>
    <recommendedName>
        <fullName evidence="1">Serine aminopeptidase S33 domain-containing protein</fullName>
    </recommendedName>
</protein>
<organism evidence="2 3">
    <name type="scientific">Mesorhizobium hungaricum</name>
    <dbReference type="NCBI Taxonomy" id="1566387"/>
    <lineage>
        <taxon>Bacteria</taxon>
        <taxon>Pseudomonadati</taxon>
        <taxon>Pseudomonadota</taxon>
        <taxon>Alphaproteobacteria</taxon>
        <taxon>Hyphomicrobiales</taxon>
        <taxon>Phyllobacteriaceae</taxon>
        <taxon>Mesorhizobium</taxon>
    </lineage>
</organism>
<dbReference type="InterPro" id="IPR022742">
    <property type="entry name" value="Hydrolase_4"/>
</dbReference>
<dbReference type="Proteomes" id="UP000094412">
    <property type="component" value="Unassembled WGS sequence"/>
</dbReference>
<evidence type="ECO:0000313" key="3">
    <source>
        <dbReference type="Proteomes" id="UP000094412"/>
    </source>
</evidence>
<reference evidence="2 3" key="1">
    <citation type="submission" date="2016-08" db="EMBL/GenBank/DDBJ databases">
        <title>Whole genome sequence of Mesorhizobium sp. strain UASWS1009 isolated from industrial sewage.</title>
        <authorList>
            <person name="Crovadore J."/>
            <person name="Calmin G."/>
            <person name="Chablais R."/>
            <person name="Cochard B."/>
            <person name="Lefort F."/>
        </authorList>
    </citation>
    <scope>NUCLEOTIDE SEQUENCE [LARGE SCALE GENOMIC DNA]</scope>
    <source>
        <strain evidence="2 3">UASWS1009</strain>
    </source>
</reference>
<comment type="caution">
    <text evidence="2">The sequence shown here is derived from an EMBL/GenBank/DDBJ whole genome shotgun (WGS) entry which is preliminary data.</text>
</comment>
<dbReference type="AlphaFoldDB" id="A0A1C2DFM8"/>
<dbReference type="GO" id="GO:0052689">
    <property type="term" value="F:carboxylic ester hydrolase activity"/>
    <property type="evidence" value="ECO:0007669"/>
    <property type="project" value="TreeGrafter"/>
</dbReference>
<dbReference type="STRING" id="1566387.QV13_29425"/>
<dbReference type="OrthoDB" id="249225at2"/>
<name>A0A1C2DFM8_9HYPH</name>
<dbReference type="PANTHER" id="PTHR43265">
    <property type="entry name" value="ESTERASE ESTD"/>
    <property type="match status" value="1"/>
</dbReference>
<dbReference type="InterPro" id="IPR029058">
    <property type="entry name" value="AB_hydrolase_fold"/>
</dbReference>
<dbReference type="Pfam" id="PF12146">
    <property type="entry name" value="Hydrolase_4"/>
    <property type="match status" value="1"/>
</dbReference>
<dbReference type="InterPro" id="IPR053145">
    <property type="entry name" value="AB_hydrolase_Est10"/>
</dbReference>
<sequence>MTAHSTPLEQHQTTARQSATKQLSAALPVTFADTVGLYSAAAPGSAPHDSAVLFLSPWGFEEMCTRKLWRDLAERLAAAGVASLRFDYPGTGDALDRTEFADGLAIWERAALVAAEELRRLSGTSRLILIGHGLGATLAALVAPQLKALDGVALMAPVVNGRMYLRELAAWSKMVDEGLGLRDDQRITDHVAIAGLVMPDEVAAHVKKLNIEAIPHLPARRILMVERPARDKDIALSAHLTALGAEVTRQPYLGYDDLVSNPTIATQPLTVAGQVVDWVADVAVPLAHKSRQVAVSTPEPLEGPDFVETPLRFGADERLFGILCQPRGERRGATVVYLGTAYDRQAGWARTVTETARYLASNGVASLRFDAANVGDSPPVIGAPEQVLFSDHQIDDVRAAFDLLDGMALGLAVLAGRCSGAYLAFRSAAADERCKAAVVINPFTFVWDKDEVVDDALRYNARSLEDYSRRMVSMDTLRRLRAGRINVRHATANIAKQLARRVAGSMPTTFASLSKYARLKEATYSAFRRLSQRHMPLTLIYSSTDIGLDRFRFYLGRKGEGLKRYGNVSVEIIPDADHNITPAAARMIVRKHILAAALKANEIPPTL</sequence>
<gene>
    <name evidence="2" type="ORF">QV13_29425</name>
</gene>
<dbReference type="SUPFAM" id="SSF53474">
    <property type="entry name" value="alpha/beta-Hydrolases"/>
    <property type="match status" value="2"/>
</dbReference>